<dbReference type="PANTHER" id="PTHR11601:SF34">
    <property type="entry name" value="CYSTEINE DESULFURASE"/>
    <property type="match status" value="1"/>
</dbReference>
<dbReference type="SUPFAM" id="SSF53383">
    <property type="entry name" value="PLP-dependent transferases"/>
    <property type="match status" value="1"/>
</dbReference>
<dbReference type="GO" id="GO:0046872">
    <property type="term" value="F:metal ion binding"/>
    <property type="evidence" value="ECO:0007669"/>
    <property type="project" value="UniProtKB-KW"/>
</dbReference>
<dbReference type="InterPro" id="IPR015424">
    <property type="entry name" value="PyrdxlP-dep_Trfase"/>
</dbReference>
<dbReference type="AlphaFoldDB" id="A0A9X4RVL5"/>
<dbReference type="RefSeq" id="WP_304421143.1">
    <property type="nucleotide sequence ID" value="NZ_JANCMU010000007.1"/>
</dbReference>
<evidence type="ECO:0000256" key="1">
    <source>
        <dbReference type="ARBA" id="ARBA00001933"/>
    </source>
</evidence>
<evidence type="ECO:0000259" key="11">
    <source>
        <dbReference type="Pfam" id="PF00266"/>
    </source>
</evidence>
<dbReference type="Gene3D" id="1.10.260.50">
    <property type="match status" value="1"/>
</dbReference>
<accession>A0A9X4RVL5</accession>
<dbReference type="InterPro" id="IPR016454">
    <property type="entry name" value="Cysteine_dSase"/>
</dbReference>
<evidence type="ECO:0000256" key="4">
    <source>
        <dbReference type="ARBA" id="ARBA00022679"/>
    </source>
</evidence>
<evidence type="ECO:0000256" key="3">
    <source>
        <dbReference type="ARBA" id="ARBA00012239"/>
    </source>
</evidence>
<comment type="catalytic activity">
    <reaction evidence="9">
        <text>(sulfur carrier)-H + L-cysteine = (sulfur carrier)-SH + L-alanine</text>
        <dbReference type="Rhea" id="RHEA:43892"/>
        <dbReference type="Rhea" id="RHEA-COMP:14737"/>
        <dbReference type="Rhea" id="RHEA-COMP:14739"/>
        <dbReference type="ChEBI" id="CHEBI:29917"/>
        <dbReference type="ChEBI" id="CHEBI:35235"/>
        <dbReference type="ChEBI" id="CHEBI:57972"/>
        <dbReference type="ChEBI" id="CHEBI:64428"/>
        <dbReference type="EC" id="2.8.1.7"/>
    </reaction>
</comment>
<keyword evidence="6" id="KW-0663">Pyridoxal phosphate</keyword>
<organism evidence="12 13">
    <name type="scientific">Profundicola chukchiensis</name>
    <dbReference type="NCBI Taxonomy" id="2961959"/>
    <lineage>
        <taxon>Bacteria</taxon>
        <taxon>Pseudomonadati</taxon>
        <taxon>Bacteroidota</taxon>
        <taxon>Flavobacteriia</taxon>
        <taxon>Flavobacteriales</taxon>
        <taxon>Weeksellaceae</taxon>
        <taxon>Profundicola</taxon>
    </lineage>
</organism>
<gene>
    <name evidence="12" type="ORF">NMK71_10420</name>
</gene>
<evidence type="ECO:0000313" key="13">
    <source>
        <dbReference type="Proteomes" id="UP001152599"/>
    </source>
</evidence>
<dbReference type="PIRSF" id="PIRSF005572">
    <property type="entry name" value="NifS"/>
    <property type="match status" value="1"/>
</dbReference>
<dbReference type="PROSITE" id="PS00595">
    <property type="entry name" value="AA_TRANSFER_CLASS_5"/>
    <property type="match status" value="1"/>
</dbReference>
<comment type="cofactor">
    <cofactor evidence="1 10">
        <name>pyridoxal 5'-phosphate</name>
        <dbReference type="ChEBI" id="CHEBI:597326"/>
    </cofactor>
</comment>
<evidence type="ECO:0000256" key="6">
    <source>
        <dbReference type="ARBA" id="ARBA00022898"/>
    </source>
</evidence>
<evidence type="ECO:0000256" key="5">
    <source>
        <dbReference type="ARBA" id="ARBA00022723"/>
    </source>
</evidence>
<keyword evidence="5" id="KW-0479">Metal-binding</keyword>
<dbReference type="EMBL" id="JANCMU010000007">
    <property type="protein sequence ID" value="MDG4946831.1"/>
    <property type="molecule type" value="Genomic_DNA"/>
</dbReference>
<evidence type="ECO:0000256" key="2">
    <source>
        <dbReference type="ARBA" id="ARBA00006490"/>
    </source>
</evidence>
<proteinExistence type="inferred from homology"/>
<dbReference type="Proteomes" id="UP001152599">
    <property type="component" value="Unassembled WGS sequence"/>
</dbReference>
<evidence type="ECO:0000256" key="10">
    <source>
        <dbReference type="RuleBase" id="RU004504"/>
    </source>
</evidence>
<evidence type="ECO:0000313" key="12">
    <source>
        <dbReference type="EMBL" id="MDG4946831.1"/>
    </source>
</evidence>
<comment type="caution">
    <text evidence="12">The sequence shown here is derived from an EMBL/GenBank/DDBJ whole genome shotgun (WGS) entry which is preliminary data.</text>
</comment>
<dbReference type="PANTHER" id="PTHR11601">
    <property type="entry name" value="CYSTEINE DESULFURYLASE FAMILY MEMBER"/>
    <property type="match status" value="1"/>
</dbReference>
<dbReference type="InterPro" id="IPR015421">
    <property type="entry name" value="PyrdxlP-dep_Trfase_major"/>
</dbReference>
<reference evidence="12" key="1">
    <citation type="submission" date="2022-07" db="EMBL/GenBank/DDBJ databases">
        <title>Description and genome-wide analysis of Profundicola chukchiensis gen. nov., sp. nov., marine bacteria isolated from bottom sediments of the Chukchi Sea.</title>
        <authorList>
            <person name="Romanenko L."/>
            <person name="Otstavnykh N."/>
            <person name="Kurilenko V."/>
            <person name="Eremeev V."/>
            <person name="Velansky P."/>
            <person name="Mikhailov V."/>
            <person name="Isaeva M."/>
        </authorList>
    </citation>
    <scope>NUCLEOTIDE SEQUENCE</scope>
    <source>
        <strain evidence="12">KMM 9713</strain>
    </source>
</reference>
<dbReference type="EC" id="2.8.1.7" evidence="3"/>
<dbReference type="Gene3D" id="3.40.640.10">
    <property type="entry name" value="Type I PLP-dependent aspartate aminotransferase-like (Major domain)"/>
    <property type="match status" value="1"/>
</dbReference>
<keyword evidence="8" id="KW-0411">Iron-sulfur</keyword>
<dbReference type="InterPro" id="IPR015422">
    <property type="entry name" value="PyrdxlP-dep_Trfase_small"/>
</dbReference>
<evidence type="ECO:0000256" key="8">
    <source>
        <dbReference type="ARBA" id="ARBA00023014"/>
    </source>
</evidence>
<dbReference type="InterPro" id="IPR020578">
    <property type="entry name" value="Aminotrans_V_PyrdxlP_BS"/>
</dbReference>
<dbReference type="InterPro" id="IPR000192">
    <property type="entry name" value="Aminotrans_V_dom"/>
</dbReference>
<dbReference type="Pfam" id="PF00266">
    <property type="entry name" value="Aminotran_5"/>
    <property type="match status" value="1"/>
</dbReference>
<keyword evidence="4" id="KW-0808">Transferase</keyword>
<keyword evidence="13" id="KW-1185">Reference proteome</keyword>
<sequence>MQKVYLDNAATTHMHEEVIQEMVNAMRFNFGNPSSSHFFGRESKGYIEKARKTIAQYTGVTSAEIIFTSGGTEANNLILRSSVEYLGVERIITTRIEHSCVAETVNSLNKNQNIQVDYVNLNDKGEIDLEDLQQLLKASDKKTIVSIMHANNEIGNLNPIEKIGDLAHAHNAYYHSDMVQTLGHYAINLENLPVDFASSSAHKFHGPKGTGFAYIKKSTGLKAQITGGGQERNMRSGTENVHGILGLGKAFEMANENLEKDMDYIFALKEYAIQELQSAFPDIHFNGMCATENSLYTLLSLSLPFKDGLIGFELDLRGIACSQGSACQSGAAKSSRVLNEILSKDMIASTTPLRISFSTHNKKEDIDYLLSVLKEISARHSATA</sequence>
<dbReference type="GO" id="GO:0031071">
    <property type="term" value="F:cysteine desulfurase activity"/>
    <property type="evidence" value="ECO:0007669"/>
    <property type="project" value="UniProtKB-EC"/>
</dbReference>
<name>A0A9X4RVL5_9FLAO</name>
<keyword evidence="7" id="KW-0408">Iron</keyword>
<dbReference type="GO" id="GO:0051536">
    <property type="term" value="F:iron-sulfur cluster binding"/>
    <property type="evidence" value="ECO:0007669"/>
    <property type="project" value="UniProtKB-KW"/>
</dbReference>
<evidence type="ECO:0000256" key="7">
    <source>
        <dbReference type="ARBA" id="ARBA00023004"/>
    </source>
</evidence>
<dbReference type="Gene3D" id="3.90.1150.10">
    <property type="entry name" value="Aspartate Aminotransferase, domain 1"/>
    <property type="match status" value="1"/>
</dbReference>
<protein>
    <recommendedName>
        <fullName evidence="3">cysteine desulfurase</fullName>
        <ecNumber evidence="3">2.8.1.7</ecNumber>
    </recommendedName>
</protein>
<feature type="domain" description="Aminotransferase class V" evidence="11">
    <location>
        <begin position="4"/>
        <end position="369"/>
    </location>
</feature>
<evidence type="ECO:0000256" key="9">
    <source>
        <dbReference type="ARBA" id="ARBA00050776"/>
    </source>
</evidence>
<comment type="similarity">
    <text evidence="2">Belongs to the class-V pyridoxal-phosphate-dependent aminotransferase family. NifS/IscS subfamily.</text>
</comment>